<proteinExistence type="predicted"/>
<accession>A0ABY8BXK9</accession>
<evidence type="ECO:0000313" key="2">
    <source>
        <dbReference type="Proteomes" id="UP001214553"/>
    </source>
</evidence>
<keyword evidence="2" id="KW-1185">Reference proteome</keyword>
<evidence type="ECO:0008006" key="3">
    <source>
        <dbReference type="Google" id="ProtNLM"/>
    </source>
</evidence>
<name>A0ABY8BXK9_9MICO</name>
<evidence type="ECO:0000313" key="1">
    <source>
        <dbReference type="EMBL" id="WEG08615.1"/>
    </source>
</evidence>
<dbReference type="EMBL" id="CP119108">
    <property type="protein sequence ID" value="WEG08615.1"/>
    <property type="molecule type" value="Genomic_DNA"/>
</dbReference>
<dbReference type="RefSeq" id="WP_275277943.1">
    <property type="nucleotide sequence ID" value="NZ_CP119108.1"/>
</dbReference>
<protein>
    <recommendedName>
        <fullName evidence="3">YbaB/EbfC DNA-binding family protein</fullName>
    </recommendedName>
</protein>
<gene>
    <name evidence="1" type="ORF">PU630_15425</name>
</gene>
<reference evidence="1 2" key="1">
    <citation type="submission" date="2023-03" db="EMBL/GenBank/DDBJ databases">
        <title>Genome sequence of Microbacterium sp. KACC 23027.</title>
        <authorList>
            <person name="Kim S."/>
            <person name="Heo J."/>
            <person name="Kwon S.-W."/>
        </authorList>
    </citation>
    <scope>NUCLEOTIDE SEQUENCE [LARGE SCALE GENOMIC DNA]</scope>
    <source>
        <strain evidence="1 2">KACC 23027</strain>
    </source>
</reference>
<organism evidence="1 2">
    <name type="scientific">Microbacterium horticulturae</name>
    <dbReference type="NCBI Taxonomy" id="3028316"/>
    <lineage>
        <taxon>Bacteria</taxon>
        <taxon>Bacillati</taxon>
        <taxon>Actinomycetota</taxon>
        <taxon>Actinomycetes</taxon>
        <taxon>Micrococcales</taxon>
        <taxon>Microbacteriaceae</taxon>
        <taxon>Microbacterium</taxon>
    </lineage>
</organism>
<dbReference type="Proteomes" id="UP001214553">
    <property type="component" value="Chromosome"/>
</dbReference>
<sequence length="135" mass="14585">MDVPSVFESPEDSLAKIRDDVERAEARATVLPKLQDQIAQARARVVSRQRDIAVEVDSSGVLTVLDITDAALSRGGRAVSREVLDLIAAATLDVRKETLAISKELLGEDDPIVKLTEAQLDTDLEEHGGRKGGLK</sequence>